<feature type="compositionally biased region" description="Polar residues" evidence="1">
    <location>
        <begin position="272"/>
        <end position="285"/>
    </location>
</feature>
<organism evidence="2 3">
    <name type="scientific">Cronartium quercuum f. sp. fusiforme G11</name>
    <dbReference type="NCBI Taxonomy" id="708437"/>
    <lineage>
        <taxon>Eukaryota</taxon>
        <taxon>Fungi</taxon>
        <taxon>Dikarya</taxon>
        <taxon>Basidiomycota</taxon>
        <taxon>Pucciniomycotina</taxon>
        <taxon>Pucciniomycetes</taxon>
        <taxon>Pucciniales</taxon>
        <taxon>Coleosporiaceae</taxon>
        <taxon>Cronartium</taxon>
    </lineage>
</organism>
<keyword evidence="3" id="KW-1185">Reference proteome</keyword>
<feature type="compositionally biased region" description="Polar residues" evidence="1">
    <location>
        <begin position="40"/>
        <end position="54"/>
    </location>
</feature>
<sequence length="388" mass="41785">MQCLRQDCHFKHSWQQSTNALQVPTSVLKNSEDRDKSRSPRISTDTPSVAASSSDLREGCQSDSRQPARSDGAQARTKLHEALNPAPLLTTTPASLSAAPYDSSEPLPAPLHTIPQALSTFPPPVNEPVSGAYMIDPLTISQSRSDSPPNGAWFVADQLEQYANLARGLRDWSRKSADSTPSLQSPSIPSTLPSNSFPLPLTNNFSTSPAFPSYPQCYDFSRPASLPPHSHSPPFPLFENTDPSLSAVHRPSSSKSTPHPSPAFDSPSSFSLVPTTNPAPASNQQPTPSSSNRDPSSVSVGKNNIAPRVKNKPRDAANPNKLLVPPIVNDLLLGVKKLGQKQVQADLEQMKREDPTGSRSERLGKFNSPLCTSVQSSREVALGRHVDA</sequence>
<proteinExistence type="predicted"/>
<accession>A0A9P6NL09</accession>
<feature type="region of interest" description="Disordered" evidence="1">
    <location>
        <begin position="173"/>
        <end position="195"/>
    </location>
</feature>
<feature type="compositionally biased region" description="Basic and acidic residues" evidence="1">
    <location>
        <begin position="348"/>
        <end position="364"/>
    </location>
</feature>
<protein>
    <submittedName>
        <fullName evidence="2">Uncharacterized protein</fullName>
    </submittedName>
</protein>
<dbReference type="EMBL" id="MU167275">
    <property type="protein sequence ID" value="KAG0145505.1"/>
    <property type="molecule type" value="Genomic_DNA"/>
</dbReference>
<feature type="region of interest" description="Disordered" evidence="1">
    <location>
        <begin position="225"/>
        <end position="322"/>
    </location>
</feature>
<reference evidence="2" key="1">
    <citation type="submission" date="2013-11" db="EMBL/GenBank/DDBJ databases">
        <title>Genome sequence of the fusiform rust pathogen reveals effectors for host alternation and coevolution with pine.</title>
        <authorList>
            <consortium name="DOE Joint Genome Institute"/>
            <person name="Smith K."/>
            <person name="Pendleton A."/>
            <person name="Kubisiak T."/>
            <person name="Anderson C."/>
            <person name="Salamov A."/>
            <person name="Aerts A."/>
            <person name="Riley R."/>
            <person name="Clum A."/>
            <person name="Lindquist E."/>
            <person name="Ence D."/>
            <person name="Campbell M."/>
            <person name="Kronenberg Z."/>
            <person name="Feau N."/>
            <person name="Dhillon B."/>
            <person name="Hamelin R."/>
            <person name="Burleigh J."/>
            <person name="Smith J."/>
            <person name="Yandell M."/>
            <person name="Nelson C."/>
            <person name="Grigoriev I."/>
            <person name="Davis J."/>
        </authorList>
    </citation>
    <scope>NUCLEOTIDE SEQUENCE</scope>
    <source>
        <strain evidence="2">G11</strain>
    </source>
</reference>
<feature type="compositionally biased region" description="Low complexity" evidence="1">
    <location>
        <begin position="286"/>
        <end position="299"/>
    </location>
</feature>
<feature type="region of interest" description="Disordered" evidence="1">
    <location>
        <begin position="23"/>
        <end position="103"/>
    </location>
</feature>
<gene>
    <name evidence="2" type="ORF">CROQUDRAFT_566402</name>
</gene>
<evidence type="ECO:0000256" key="1">
    <source>
        <dbReference type="SAM" id="MobiDB-lite"/>
    </source>
</evidence>
<feature type="compositionally biased region" description="Polar residues" evidence="1">
    <location>
        <begin position="178"/>
        <end position="195"/>
    </location>
</feature>
<dbReference type="AlphaFoldDB" id="A0A9P6NL09"/>
<evidence type="ECO:0000313" key="3">
    <source>
        <dbReference type="Proteomes" id="UP000886653"/>
    </source>
</evidence>
<name>A0A9P6NL09_9BASI</name>
<dbReference type="Proteomes" id="UP000886653">
    <property type="component" value="Unassembled WGS sequence"/>
</dbReference>
<feature type="region of interest" description="Disordered" evidence="1">
    <location>
        <begin position="347"/>
        <end position="370"/>
    </location>
</feature>
<feature type="compositionally biased region" description="Low complexity" evidence="1">
    <location>
        <begin position="251"/>
        <end position="271"/>
    </location>
</feature>
<comment type="caution">
    <text evidence="2">The sequence shown here is derived from an EMBL/GenBank/DDBJ whole genome shotgun (WGS) entry which is preliminary data.</text>
</comment>
<evidence type="ECO:0000313" key="2">
    <source>
        <dbReference type="EMBL" id="KAG0145505.1"/>
    </source>
</evidence>